<keyword evidence="4" id="KW-1185">Reference proteome</keyword>
<evidence type="ECO:0000259" key="2">
    <source>
        <dbReference type="Pfam" id="PF15253"/>
    </source>
</evidence>
<feature type="compositionally biased region" description="Low complexity" evidence="1">
    <location>
        <begin position="623"/>
        <end position="641"/>
    </location>
</feature>
<dbReference type="Pfam" id="PF15253">
    <property type="entry name" value="STIL_N"/>
    <property type="match status" value="1"/>
</dbReference>
<reference evidence="4" key="1">
    <citation type="journal article" date="2013" name="Science">
        <title>Gene transfer from bacteria and archaea facilitated evolution of an extremophilic eukaryote.</title>
        <authorList>
            <person name="Schonknecht G."/>
            <person name="Chen W.H."/>
            <person name="Ternes C.M."/>
            <person name="Barbier G.G."/>
            <person name="Shrestha R.P."/>
            <person name="Stanke M."/>
            <person name="Brautigam A."/>
            <person name="Baker B.J."/>
            <person name="Banfield J.F."/>
            <person name="Garavito R.M."/>
            <person name="Carr K."/>
            <person name="Wilkerson C."/>
            <person name="Rensing S.A."/>
            <person name="Gagneul D."/>
            <person name="Dickenson N.E."/>
            <person name="Oesterhelt C."/>
            <person name="Lercher M.J."/>
            <person name="Weber A.P."/>
        </authorList>
    </citation>
    <scope>NUCLEOTIDE SEQUENCE [LARGE SCALE GENOMIC DNA]</scope>
    <source>
        <strain evidence="4">074W</strain>
    </source>
</reference>
<feature type="region of interest" description="Disordered" evidence="1">
    <location>
        <begin position="623"/>
        <end position="696"/>
    </location>
</feature>
<organism evidence="3 4">
    <name type="scientific">Galdieria sulphuraria</name>
    <name type="common">Red alga</name>
    <dbReference type="NCBI Taxonomy" id="130081"/>
    <lineage>
        <taxon>Eukaryota</taxon>
        <taxon>Rhodophyta</taxon>
        <taxon>Bangiophyceae</taxon>
        <taxon>Galdieriales</taxon>
        <taxon>Galdieriaceae</taxon>
        <taxon>Galdieria</taxon>
    </lineage>
</organism>
<dbReference type="Proteomes" id="UP000030680">
    <property type="component" value="Unassembled WGS sequence"/>
</dbReference>
<feature type="compositionally biased region" description="Polar residues" evidence="1">
    <location>
        <begin position="685"/>
        <end position="695"/>
    </location>
</feature>
<dbReference type="RefSeq" id="XP_005705281.1">
    <property type="nucleotide sequence ID" value="XM_005705224.1"/>
</dbReference>
<evidence type="ECO:0000313" key="4">
    <source>
        <dbReference type="Proteomes" id="UP000030680"/>
    </source>
</evidence>
<dbReference type="GeneID" id="17087612"/>
<dbReference type="KEGG" id="gsl:Gasu_38100"/>
<feature type="region of interest" description="Disordered" evidence="1">
    <location>
        <begin position="382"/>
        <end position="401"/>
    </location>
</feature>
<feature type="domain" description="STIL N-terminal" evidence="2">
    <location>
        <begin position="176"/>
        <end position="293"/>
    </location>
</feature>
<feature type="region of interest" description="Disordered" evidence="1">
    <location>
        <begin position="559"/>
        <end position="581"/>
    </location>
</feature>
<name>M2VZJ4_GALSU</name>
<gene>
    <name evidence="3" type="ORF">Gasu_38100</name>
</gene>
<dbReference type="Gramene" id="EME28761">
    <property type="protein sequence ID" value="EME28761"/>
    <property type="gene ID" value="Gasu_38100"/>
</dbReference>
<proteinExistence type="predicted"/>
<dbReference type="OrthoDB" id="10365308at2759"/>
<evidence type="ECO:0000313" key="3">
    <source>
        <dbReference type="EMBL" id="EME28761.1"/>
    </source>
</evidence>
<sequence length="722" mass="83594">MNFPRVRSILWDPTPEKEGEDATSSNIETMFTISAEQLLSSEWVWKTEVVNQLRQKLRERKQDHYFATIRETWCDTGNLRIFPRKLIFEAVSDKPEQVDDQQRASISLLVNDPETAVFEKMKEQTYKPMFRGFWLCELAKYFPPRIELEEHGNDVVLCLRFYIPDIQFVFTKISSPRVHNMEVLHQCLANNQKKNESIELYPMIDNFGFLSMNSVRKLLLYSKDDPDILERQPVVGLWMFVKDRFDPAMLWMACYDFLFMEGICERVLQNGSFLILLYNGNQQKYSILCCNCEAKLGNQPKGQQWNSSNPTLLQKLSLKPFSCHFTIPGYNMNTDIAGYLGLPVKIYRFFALNATTLDRRKLTYSSLDRNSVNKNSERDWTWKDNMSSKSSEEDITEGEHRQIVTKAKEQVENKKHDEQQDPTTKQQLQRLHEEMESLKKYFRSLGIAPDYKNYRESASRGMKSLPGEASKFWNQTRRPRSPSQEDISEDSVLAKMELGSGHIMSPVSSATDDDPKNDLFQPLKTTVLPAYGRQPNNSWLNKPRAKNRVDVAVQVDLSERNTRSTSQGHNPTHTNHLETLPKEIEESLDKVDEQVETDDLRPREYSHRRLEPSALQENFLASRRYSSQSSNSLSLSYENFSGDTKDLESEARSQGSSQSYHHEVPRTTLVNSKKTHKSCERRHLNQQGSTSQLLTADTELTVPKIIYASLSDDEDYDNGYSS</sequence>
<dbReference type="EMBL" id="KB454516">
    <property type="protein sequence ID" value="EME28761.1"/>
    <property type="molecule type" value="Genomic_DNA"/>
</dbReference>
<dbReference type="InterPro" id="IPR057731">
    <property type="entry name" value="STIL_N"/>
</dbReference>
<evidence type="ECO:0000256" key="1">
    <source>
        <dbReference type="SAM" id="MobiDB-lite"/>
    </source>
</evidence>
<accession>M2VZJ4</accession>
<protein>
    <recommendedName>
        <fullName evidence="2">STIL N-terminal domain-containing protein</fullName>
    </recommendedName>
</protein>
<dbReference type="STRING" id="130081.M2VZJ4"/>
<feature type="compositionally biased region" description="Polar residues" evidence="1">
    <location>
        <begin position="563"/>
        <end position="574"/>
    </location>
</feature>
<dbReference type="AlphaFoldDB" id="M2VZJ4"/>